<feature type="transmembrane region" description="Helical" evidence="13">
    <location>
        <begin position="156"/>
        <end position="178"/>
    </location>
</feature>
<dbReference type="Proteomes" id="UP000184442">
    <property type="component" value="Unassembled WGS sequence"/>
</dbReference>
<evidence type="ECO:0000256" key="10">
    <source>
        <dbReference type="ARBA" id="ARBA00023065"/>
    </source>
</evidence>
<dbReference type="PIRSF" id="PIRSF006603">
    <property type="entry name" value="DinF"/>
    <property type="match status" value="1"/>
</dbReference>
<dbReference type="InterPro" id="IPR048279">
    <property type="entry name" value="MdtK-like"/>
</dbReference>
<dbReference type="GO" id="GO:0015297">
    <property type="term" value="F:antiporter activity"/>
    <property type="evidence" value="ECO:0007669"/>
    <property type="project" value="UniProtKB-KW"/>
</dbReference>
<protein>
    <recommendedName>
        <fullName evidence="4">Probable multidrug resistance protein NorM</fullName>
    </recommendedName>
    <alternativeName>
        <fullName evidence="12">Multidrug-efflux transporter</fullName>
    </alternativeName>
</protein>
<evidence type="ECO:0000256" key="7">
    <source>
        <dbReference type="ARBA" id="ARBA00022475"/>
    </source>
</evidence>
<proteinExistence type="inferred from homology"/>
<gene>
    <name evidence="14" type="ORF">SAMN02745176_00605</name>
</gene>
<evidence type="ECO:0000256" key="5">
    <source>
        <dbReference type="ARBA" id="ARBA00022448"/>
    </source>
</evidence>
<dbReference type="STRING" id="1122184.SAMN02745176_00605"/>
<evidence type="ECO:0000256" key="4">
    <source>
        <dbReference type="ARBA" id="ARBA00020268"/>
    </source>
</evidence>
<feature type="transmembrane region" description="Helical" evidence="13">
    <location>
        <begin position="111"/>
        <end position="136"/>
    </location>
</feature>
<keyword evidence="15" id="KW-1185">Reference proteome</keyword>
<keyword evidence="5" id="KW-0813">Transport</keyword>
<evidence type="ECO:0000256" key="12">
    <source>
        <dbReference type="ARBA" id="ARBA00031636"/>
    </source>
</evidence>
<organism evidence="14 15">
    <name type="scientific">Lutispora thermophila DSM 19022</name>
    <dbReference type="NCBI Taxonomy" id="1122184"/>
    <lineage>
        <taxon>Bacteria</taxon>
        <taxon>Bacillati</taxon>
        <taxon>Bacillota</taxon>
        <taxon>Clostridia</taxon>
        <taxon>Lutisporales</taxon>
        <taxon>Lutisporaceae</taxon>
        <taxon>Lutispora</taxon>
    </lineage>
</organism>
<feature type="transmembrane region" description="Helical" evidence="13">
    <location>
        <begin position="371"/>
        <end position="394"/>
    </location>
</feature>
<keyword evidence="10" id="KW-0406">Ion transport</keyword>
<evidence type="ECO:0000256" key="2">
    <source>
        <dbReference type="ARBA" id="ARBA00004651"/>
    </source>
</evidence>
<evidence type="ECO:0000256" key="1">
    <source>
        <dbReference type="ARBA" id="ARBA00003408"/>
    </source>
</evidence>
<dbReference type="InterPro" id="IPR002528">
    <property type="entry name" value="MATE_fam"/>
</dbReference>
<evidence type="ECO:0000313" key="15">
    <source>
        <dbReference type="Proteomes" id="UP000184442"/>
    </source>
</evidence>
<sequence length="506" mass="55588">MIYWILRILDCQRIYNKLLATGDGFTWLIFNLTNEMWRTVTSVPIIKEKEAIYIMNSKSAKSLDMNDGRLFNKILIFALPIMAMNILQLLFNAADMVVVGRYSGSEALAAVGATGALINLIVNLFMGLSVGTSVIVAQDYGADMQDDVSRSVHTSIAISIICGFIVAVAGFVLCKPLLAMMGTPQNIIDLSVLYMRIYFIGIPGTMVYNFGAAILRAVGDSRHPMYYLVIGGVINVMLNLFFVIGLHMSVEGVAWATTISQYISMILIMVCLARSEGAIRYMPRQTSIDWNKLKIIVKIGLPAGLQNLLFSISNMLIQSAINSFGSTMVAASSAASNIENFLGTTMNAYYNAAITFTGQSMGAKKYDRIDAIAKICTVLIFGTWIILGGATLIFGKQLLGMFTSDPKVIDLGMMRLNVMMIAYFTCGTMNVFPGLTRAMGYSILPMICTLVGACFLRIVWLVTIFSWYPTVIMLFACYPVTWAIAGLGQVGSFFYARHRIRKAAEA</sequence>
<keyword evidence="9 13" id="KW-1133">Transmembrane helix</keyword>
<feature type="transmembrane region" description="Helical" evidence="13">
    <location>
        <begin position="198"/>
        <end position="218"/>
    </location>
</feature>
<evidence type="ECO:0000256" key="9">
    <source>
        <dbReference type="ARBA" id="ARBA00022989"/>
    </source>
</evidence>
<evidence type="ECO:0000256" key="6">
    <source>
        <dbReference type="ARBA" id="ARBA00022449"/>
    </source>
</evidence>
<feature type="transmembrane region" description="Helical" evidence="13">
    <location>
        <begin position="225"/>
        <end position="246"/>
    </location>
</feature>
<reference evidence="14 15" key="1">
    <citation type="submission" date="2016-11" db="EMBL/GenBank/DDBJ databases">
        <authorList>
            <person name="Jaros S."/>
            <person name="Januszkiewicz K."/>
            <person name="Wedrychowicz H."/>
        </authorList>
    </citation>
    <scope>NUCLEOTIDE SEQUENCE [LARGE SCALE GENOMIC DNA]</scope>
    <source>
        <strain evidence="14 15">DSM 19022</strain>
    </source>
</reference>
<keyword evidence="7" id="KW-1003">Cell membrane</keyword>
<comment type="function">
    <text evidence="1">Multidrug efflux pump.</text>
</comment>
<dbReference type="InterPro" id="IPR050222">
    <property type="entry name" value="MATE_MdtK"/>
</dbReference>
<evidence type="ECO:0000256" key="8">
    <source>
        <dbReference type="ARBA" id="ARBA00022692"/>
    </source>
</evidence>
<evidence type="ECO:0000256" key="13">
    <source>
        <dbReference type="SAM" id="Phobius"/>
    </source>
</evidence>
<feature type="transmembrane region" description="Helical" evidence="13">
    <location>
        <begin position="471"/>
        <end position="496"/>
    </location>
</feature>
<dbReference type="Pfam" id="PF01554">
    <property type="entry name" value="MatE"/>
    <property type="match status" value="2"/>
</dbReference>
<dbReference type="GO" id="GO:0042910">
    <property type="term" value="F:xenobiotic transmembrane transporter activity"/>
    <property type="evidence" value="ECO:0007669"/>
    <property type="project" value="InterPro"/>
</dbReference>
<keyword evidence="6" id="KW-0050">Antiport</keyword>
<dbReference type="CDD" id="cd13138">
    <property type="entry name" value="MATE_yoeA_like"/>
    <property type="match status" value="1"/>
</dbReference>
<dbReference type="NCBIfam" id="TIGR00797">
    <property type="entry name" value="matE"/>
    <property type="match status" value="1"/>
</dbReference>
<keyword evidence="11 13" id="KW-0472">Membrane</keyword>
<evidence type="ECO:0000313" key="14">
    <source>
        <dbReference type="EMBL" id="SHI53900.1"/>
    </source>
</evidence>
<dbReference type="PANTHER" id="PTHR43298">
    <property type="entry name" value="MULTIDRUG RESISTANCE PROTEIN NORM-RELATED"/>
    <property type="match status" value="1"/>
</dbReference>
<dbReference type="AlphaFoldDB" id="A0A1M6BYT2"/>
<feature type="transmembrane region" description="Helical" evidence="13">
    <location>
        <begin position="414"/>
        <end position="432"/>
    </location>
</feature>
<feature type="transmembrane region" description="Helical" evidence="13">
    <location>
        <begin position="70"/>
        <end position="91"/>
    </location>
</feature>
<feature type="transmembrane region" description="Helical" evidence="13">
    <location>
        <begin position="252"/>
        <end position="273"/>
    </location>
</feature>
<comment type="subcellular location">
    <subcellularLocation>
        <location evidence="2">Cell membrane</location>
        <topology evidence="2">Multi-pass membrane protein</topology>
    </subcellularLocation>
</comment>
<dbReference type="PANTHER" id="PTHR43298:SF2">
    <property type="entry name" value="FMN_FAD EXPORTER YEEO-RELATED"/>
    <property type="match status" value="1"/>
</dbReference>
<dbReference type="EMBL" id="FQZS01000004">
    <property type="protein sequence ID" value="SHI53900.1"/>
    <property type="molecule type" value="Genomic_DNA"/>
</dbReference>
<keyword evidence="8 13" id="KW-0812">Transmembrane</keyword>
<evidence type="ECO:0000256" key="3">
    <source>
        <dbReference type="ARBA" id="ARBA00010199"/>
    </source>
</evidence>
<comment type="similarity">
    <text evidence="3">Belongs to the multi antimicrobial extrusion (MATE) (TC 2.A.66.1) family.</text>
</comment>
<name>A0A1M6BYT2_9FIRM</name>
<dbReference type="GO" id="GO:0006811">
    <property type="term" value="P:monoatomic ion transport"/>
    <property type="evidence" value="ECO:0007669"/>
    <property type="project" value="UniProtKB-KW"/>
</dbReference>
<feature type="transmembrane region" description="Helical" evidence="13">
    <location>
        <begin position="444"/>
        <end position="465"/>
    </location>
</feature>
<accession>A0A1M6BYT2</accession>
<evidence type="ECO:0000256" key="11">
    <source>
        <dbReference type="ARBA" id="ARBA00023136"/>
    </source>
</evidence>
<dbReference type="GO" id="GO:0005886">
    <property type="term" value="C:plasma membrane"/>
    <property type="evidence" value="ECO:0007669"/>
    <property type="project" value="UniProtKB-SubCell"/>
</dbReference>